<dbReference type="STRING" id="1191523.MROS_0933"/>
<dbReference type="RefSeq" id="WP_014855610.1">
    <property type="nucleotide sequence ID" value="NC_018178.1"/>
</dbReference>
<name>I6ZQ28_MELRP</name>
<evidence type="ECO:0000313" key="3">
    <source>
        <dbReference type="Proteomes" id="UP000009011"/>
    </source>
</evidence>
<gene>
    <name evidence="2" type="ordered locus">MROS_0933</name>
</gene>
<proteinExistence type="predicted"/>
<keyword evidence="1" id="KW-0732">Signal</keyword>
<dbReference type="KEGG" id="mro:MROS_0933"/>
<protein>
    <recommendedName>
        <fullName evidence="4">DUF1579 domain-containing protein</fullName>
    </recommendedName>
</protein>
<keyword evidence="3" id="KW-1185">Reference proteome</keyword>
<evidence type="ECO:0000256" key="1">
    <source>
        <dbReference type="SAM" id="SignalP"/>
    </source>
</evidence>
<dbReference type="eggNOG" id="ENOG503231D">
    <property type="taxonomic scope" value="Bacteria"/>
</dbReference>
<feature type="chain" id="PRO_5003707364" description="DUF1579 domain-containing protein" evidence="1">
    <location>
        <begin position="21"/>
        <end position="189"/>
    </location>
</feature>
<dbReference type="OrthoDB" id="277821at2"/>
<feature type="signal peptide" evidence="1">
    <location>
        <begin position="1"/>
        <end position="20"/>
    </location>
</feature>
<dbReference type="Proteomes" id="UP000009011">
    <property type="component" value="Chromosome"/>
</dbReference>
<dbReference type="EMBL" id="CP003557">
    <property type="protein sequence ID" value="AFN74174.1"/>
    <property type="molecule type" value="Genomic_DNA"/>
</dbReference>
<dbReference type="HOGENOM" id="CLU_112398_0_0_10"/>
<dbReference type="AlphaFoldDB" id="I6ZQ28"/>
<organism evidence="2 3">
    <name type="scientific">Melioribacter roseus (strain DSM 23840 / JCM 17771 / VKM B-2668 / P3M-2)</name>
    <dbReference type="NCBI Taxonomy" id="1191523"/>
    <lineage>
        <taxon>Bacteria</taxon>
        <taxon>Pseudomonadati</taxon>
        <taxon>Ignavibacteriota</taxon>
        <taxon>Ignavibacteria</taxon>
        <taxon>Ignavibacteriales</taxon>
        <taxon>Melioribacteraceae</taxon>
        <taxon>Melioribacter</taxon>
    </lineage>
</organism>
<evidence type="ECO:0008006" key="4">
    <source>
        <dbReference type="Google" id="ProtNLM"/>
    </source>
</evidence>
<accession>I6ZQ28</accession>
<dbReference type="Pfam" id="PF07617">
    <property type="entry name" value="DUF1579"/>
    <property type="match status" value="1"/>
</dbReference>
<sequence>MKKIISFLSIIVFLSGISYGQDDPAAMEAWMKYMTPGPMHEMLSKMAGDWKTVMTMKGQGGQEMKSEGTAKFEMIMGGRYLKSTFKSDMMGIPMEGMGIDAYDNAKKEFISVWIDNMGTGVTVLKGNLDQDTKTLTYYGTTVDPASGEDSKIKSVTKIIDENNHKFEMYSVMPDGSEVLMFEMDYTRIK</sequence>
<evidence type="ECO:0000313" key="2">
    <source>
        <dbReference type="EMBL" id="AFN74174.1"/>
    </source>
</evidence>
<dbReference type="InterPro" id="IPR011473">
    <property type="entry name" value="DUF1579"/>
</dbReference>
<reference evidence="2 3" key="1">
    <citation type="journal article" date="2013" name="PLoS ONE">
        <title>Genomic analysis of Melioribacter roseus, facultatively anaerobic organotrophic bacterium representing a novel deep lineage within Bacteriodetes/Chlorobi group.</title>
        <authorList>
            <person name="Kadnikov V.V."/>
            <person name="Mardanov A.V."/>
            <person name="Podosokorskaya O.A."/>
            <person name="Gavrilov S.N."/>
            <person name="Kublanov I.V."/>
            <person name="Beletsky A.V."/>
            <person name="Bonch-Osmolovskaya E.A."/>
            <person name="Ravin N.V."/>
        </authorList>
    </citation>
    <scope>NUCLEOTIDE SEQUENCE [LARGE SCALE GENOMIC DNA]</scope>
    <source>
        <strain evidence="3">JCM 17771 / P3M-2</strain>
    </source>
</reference>